<dbReference type="InterPro" id="IPR036397">
    <property type="entry name" value="RNaseH_sf"/>
</dbReference>
<dbReference type="Pfam" id="PF18701">
    <property type="entry name" value="DUF5641"/>
    <property type="match status" value="1"/>
</dbReference>
<reference evidence="2 3" key="1">
    <citation type="submission" date="2014-03" db="EMBL/GenBank/DDBJ databases">
        <title>Draft genome of the hookworm Oesophagostomum dentatum.</title>
        <authorList>
            <person name="Mitreva M."/>
        </authorList>
    </citation>
    <scope>NUCLEOTIDE SEQUENCE [LARGE SCALE GENOMIC DNA]</scope>
    <source>
        <strain evidence="2 3">OD-Hann</strain>
    </source>
</reference>
<proteinExistence type="predicted"/>
<protein>
    <recommendedName>
        <fullName evidence="1">Integrase catalytic domain-containing protein</fullName>
    </recommendedName>
</protein>
<dbReference type="AlphaFoldDB" id="A0A0B1SX97"/>
<dbReference type="InterPro" id="IPR005312">
    <property type="entry name" value="DUF1759"/>
</dbReference>
<dbReference type="InterPro" id="IPR040676">
    <property type="entry name" value="DUF5641"/>
</dbReference>
<gene>
    <name evidence="2" type="ORF">OESDEN_12097</name>
</gene>
<dbReference type="PROSITE" id="PS50994">
    <property type="entry name" value="INTEGRASE"/>
    <property type="match status" value="1"/>
</dbReference>
<dbReference type="InterPro" id="IPR001584">
    <property type="entry name" value="Integrase_cat-core"/>
</dbReference>
<dbReference type="Pfam" id="PF03564">
    <property type="entry name" value="DUF1759"/>
    <property type="match status" value="1"/>
</dbReference>
<dbReference type="SUPFAM" id="SSF53098">
    <property type="entry name" value="Ribonuclease H-like"/>
    <property type="match status" value="1"/>
</dbReference>
<dbReference type="GO" id="GO:0003676">
    <property type="term" value="F:nucleic acid binding"/>
    <property type="evidence" value="ECO:0007669"/>
    <property type="project" value="InterPro"/>
</dbReference>
<keyword evidence="3" id="KW-1185">Reference proteome</keyword>
<name>A0A0B1SX97_OESDE</name>
<evidence type="ECO:0000313" key="2">
    <source>
        <dbReference type="EMBL" id="KHJ88112.1"/>
    </source>
</evidence>
<dbReference type="PANTHER" id="PTHR47331">
    <property type="entry name" value="PHD-TYPE DOMAIN-CONTAINING PROTEIN"/>
    <property type="match status" value="1"/>
</dbReference>
<dbReference type="GO" id="GO:0015074">
    <property type="term" value="P:DNA integration"/>
    <property type="evidence" value="ECO:0007669"/>
    <property type="project" value="InterPro"/>
</dbReference>
<feature type="domain" description="Integrase catalytic" evidence="1">
    <location>
        <begin position="303"/>
        <end position="475"/>
    </location>
</feature>
<dbReference type="OrthoDB" id="6020750at2759"/>
<sequence length="685" mass="77057">MSKIGAVKSKLSYSVNFLTRITSQVDQSYLQPYVSKATPEAQHRSLSRRIARMKSAKLTIETALDKLLERFDAVYRDVAAFEDPESATAEVDKHWDQIKGASIADETRQLLVKLDAQIDAEELLLDQVQEQLNSNTVPPLANASSQDQLYLDNTTSASTNAAPSASLTTASSTNNADTIASSADDFAVQLRKIELPTFDGDPAQFYDFWAKFKTSVNNNPSLTLANKFLHLVNSLRGAAAIVVEAYDITNPRNYDLSGEELFNPDEITAAEYLLIKEHYREGELELKSLHLDAINAHRTAEGLIRCPNRLDNTDSPSLSAAPILLLADNPLTAMIVMHHHVVNIHCGVHATIAQLRRIFYIPSIRRTVAQDTLESVIYTPPSTGQIFNFCSNRRISWKFITPLSPWKGGFYERLVGLFKSAYRKAVRRDILPLQQLQTLVTEIEAILNSRPLTSYRDASNAPYILKPIDFISPEVQLQLSPLDRSAPNVSNHRLRDWYKKTIKVLDRFWDIWYRDYLSAIAERYQSRIRQGRSSPLVPQVSDVVLVADKNVPRGQWHLGVITEVKRDKDGIVRSAVVHMPNGKSLSRSPNHLYPLEISAEDYSTGPQRRTSLSPTRVQPPRAVKQRLNSTILFVCTRTYSTGSRDNRSFGSSIDQLILSLFGLPHLIVFNLLVEYQLRIAIVGFL</sequence>
<dbReference type="Gene3D" id="3.30.420.10">
    <property type="entry name" value="Ribonuclease H-like superfamily/Ribonuclease H"/>
    <property type="match status" value="1"/>
</dbReference>
<evidence type="ECO:0000259" key="1">
    <source>
        <dbReference type="PROSITE" id="PS50994"/>
    </source>
</evidence>
<evidence type="ECO:0000313" key="3">
    <source>
        <dbReference type="Proteomes" id="UP000053660"/>
    </source>
</evidence>
<dbReference type="EMBL" id="KN556419">
    <property type="protein sequence ID" value="KHJ88112.1"/>
    <property type="molecule type" value="Genomic_DNA"/>
</dbReference>
<dbReference type="InterPro" id="IPR012337">
    <property type="entry name" value="RNaseH-like_sf"/>
</dbReference>
<organism evidence="2 3">
    <name type="scientific">Oesophagostomum dentatum</name>
    <name type="common">Nodular worm</name>
    <dbReference type="NCBI Taxonomy" id="61180"/>
    <lineage>
        <taxon>Eukaryota</taxon>
        <taxon>Metazoa</taxon>
        <taxon>Ecdysozoa</taxon>
        <taxon>Nematoda</taxon>
        <taxon>Chromadorea</taxon>
        <taxon>Rhabditida</taxon>
        <taxon>Rhabditina</taxon>
        <taxon>Rhabditomorpha</taxon>
        <taxon>Strongyloidea</taxon>
        <taxon>Strongylidae</taxon>
        <taxon>Oesophagostomum</taxon>
    </lineage>
</organism>
<dbReference type="Proteomes" id="UP000053660">
    <property type="component" value="Unassembled WGS sequence"/>
</dbReference>
<accession>A0A0B1SX97</accession>